<reference evidence="3 4" key="1">
    <citation type="journal article" date="2016" name="Nat. Commun.">
        <title>Thousands of microbial genomes shed light on interconnected biogeochemical processes in an aquifer system.</title>
        <authorList>
            <person name="Anantharaman K."/>
            <person name="Brown C.T."/>
            <person name="Hug L.A."/>
            <person name="Sharon I."/>
            <person name="Castelle C.J."/>
            <person name="Probst A.J."/>
            <person name="Thomas B.C."/>
            <person name="Singh A."/>
            <person name="Wilkins M.J."/>
            <person name="Karaoz U."/>
            <person name="Brodie E.L."/>
            <person name="Williams K.H."/>
            <person name="Hubbard S.S."/>
            <person name="Banfield J.F."/>
        </authorList>
    </citation>
    <scope>NUCLEOTIDE SEQUENCE [LARGE SCALE GENOMIC DNA]</scope>
</reference>
<feature type="transmembrane region" description="Helical" evidence="2">
    <location>
        <begin position="443"/>
        <end position="462"/>
    </location>
</feature>
<accession>A0A1F8H4U1</accession>
<feature type="compositionally biased region" description="Basic and acidic residues" evidence="1">
    <location>
        <begin position="528"/>
        <end position="538"/>
    </location>
</feature>
<dbReference type="PANTHER" id="PTHR36851">
    <property type="entry name" value="UNNAMED PRODUCT"/>
    <property type="match status" value="1"/>
</dbReference>
<dbReference type="EMBL" id="MGKS01000009">
    <property type="protein sequence ID" value="OGN32613.1"/>
    <property type="molecule type" value="Genomic_DNA"/>
</dbReference>
<protein>
    <submittedName>
        <fullName evidence="3">Uncharacterized protein</fullName>
    </submittedName>
</protein>
<name>A0A1F8H4U1_9BACT</name>
<keyword evidence="2" id="KW-1133">Transmembrane helix</keyword>
<proteinExistence type="predicted"/>
<dbReference type="PANTHER" id="PTHR36851:SF1">
    <property type="entry name" value="GLYCO_TRANS_2-LIKE DOMAIN-CONTAINING PROTEIN"/>
    <property type="match status" value="1"/>
</dbReference>
<dbReference type="Proteomes" id="UP000177676">
    <property type="component" value="Unassembled WGS sequence"/>
</dbReference>
<organism evidence="3 4">
    <name type="scientific">Candidatus Yanofskybacteria bacterium RIFCSPLOWO2_02_FULL_43_10b</name>
    <dbReference type="NCBI Taxonomy" id="1802704"/>
    <lineage>
        <taxon>Bacteria</taxon>
        <taxon>Candidatus Yanofskyibacteriota</taxon>
    </lineage>
</organism>
<keyword evidence="2" id="KW-0472">Membrane</keyword>
<feature type="transmembrane region" description="Helical" evidence="2">
    <location>
        <begin position="21"/>
        <end position="42"/>
    </location>
</feature>
<dbReference type="Gene3D" id="3.90.550.10">
    <property type="entry name" value="Spore Coat Polysaccharide Biosynthesis Protein SpsA, Chain A"/>
    <property type="match status" value="1"/>
</dbReference>
<dbReference type="InterPro" id="IPR029044">
    <property type="entry name" value="Nucleotide-diphossugar_trans"/>
</dbReference>
<evidence type="ECO:0000256" key="1">
    <source>
        <dbReference type="SAM" id="MobiDB-lite"/>
    </source>
</evidence>
<keyword evidence="2" id="KW-0812">Transmembrane</keyword>
<gene>
    <name evidence="3" type="ORF">A3I92_01005</name>
</gene>
<evidence type="ECO:0000313" key="3">
    <source>
        <dbReference type="EMBL" id="OGN32613.1"/>
    </source>
</evidence>
<feature type="region of interest" description="Disordered" evidence="1">
    <location>
        <begin position="519"/>
        <end position="553"/>
    </location>
</feature>
<comment type="caution">
    <text evidence="3">The sequence shown here is derived from an EMBL/GenBank/DDBJ whole genome shotgun (WGS) entry which is preliminary data.</text>
</comment>
<feature type="transmembrane region" description="Helical" evidence="2">
    <location>
        <begin position="474"/>
        <end position="497"/>
    </location>
</feature>
<evidence type="ECO:0000256" key="2">
    <source>
        <dbReference type="SAM" id="Phobius"/>
    </source>
</evidence>
<evidence type="ECO:0000313" key="4">
    <source>
        <dbReference type="Proteomes" id="UP000177676"/>
    </source>
</evidence>
<dbReference type="SUPFAM" id="SSF53448">
    <property type="entry name" value="Nucleotide-diphospho-sugar transferases"/>
    <property type="match status" value="1"/>
</dbReference>
<dbReference type="AlphaFoldDB" id="A0A1F8H4U1"/>
<feature type="transmembrane region" description="Helical" evidence="2">
    <location>
        <begin position="409"/>
        <end position="431"/>
    </location>
</feature>
<feature type="transmembrane region" description="Helical" evidence="2">
    <location>
        <begin position="48"/>
        <end position="72"/>
    </location>
</feature>
<sequence length="553" mass="64015">MNMDYLKLSKSTDLSDRKEGFLYRFFEVLPGLLAWGTLFLIIGLSFLIPVYIAIFVIVFDIYWLIKTVYLSLHLNQSFRTMRRYLKIDWLDKLEKLSSSSYQLSGTKSWHELYHLVILPRYKEEVEVVRVTLEGLLNSAYPKNKLIVVLAQEGRAGQEINQTGALLEKEYGQKFFKFLVTEHPAGLSGELAGKGANAAFAAEQAKNLIIDPLNIPYAKIIVSNFDIDTVVPPHFFSCLAWHYLTAEKPLRSSFQPVPLFINNIWEAPAFARVFAFSTTFWQMIQQARPEQLVTFSSQSISFRALVEVGFWQRNVVSEDSRIFWQCLLRYDGDWRTIPLYYPVYMDANVAPTFWQTVKNQYKQIRRWHFGAENNPYFMFGFCKNKKISPRLKWYFNWTISEKTHSSATNALIIFLLGWLPLLVGGTAFNQTVLSLNLPYLTRNIMLLAMLGLVSSAAISIIFLPPRPPQFGRFKWIWMVLQWVLFPLNFIFFGAIPALDAQTRLMFGRYLGFWSTPKARKANQPYTHSKTPERERRPSGSEEVVNPAGRIQGRE</sequence>